<organism evidence="4 5">
    <name type="scientific">Sporomusa malonica</name>
    <dbReference type="NCBI Taxonomy" id="112901"/>
    <lineage>
        <taxon>Bacteria</taxon>
        <taxon>Bacillati</taxon>
        <taxon>Bacillota</taxon>
        <taxon>Negativicutes</taxon>
        <taxon>Selenomonadales</taxon>
        <taxon>Sporomusaceae</taxon>
        <taxon>Sporomusa</taxon>
    </lineage>
</organism>
<evidence type="ECO:0000313" key="5">
    <source>
        <dbReference type="Proteomes" id="UP000192738"/>
    </source>
</evidence>
<dbReference type="SUPFAM" id="SSF52218">
    <property type="entry name" value="Flavoproteins"/>
    <property type="match status" value="1"/>
</dbReference>
<dbReference type="EMBL" id="FWXI01000039">
    <property type="protein sequence ID" value="SMD15851.1"/>
    <property type="molecule type" value="Genomic_DNA"/>
</dbReference>
<dbReference type="InterPro" id="IPR029039">
    <property type="entry name" value="Flavoprotein-like_sf"/>
</dbReference>
<gene>
    <name evidence="4" type="ORF">SAMN04488500_13917</name>
</gene>
<dbReference type="InterPro" id="IPR051796">
    <property type="entry name" value="ISF_SsuE-like"/>
</dbReference>
<reference evidence="4 5" key="1">
    <citation type="submission" date="2017-04" db="EMBL/GenBank/DDBJ databases">
        <authorList>
            <person name="Afonso C.L."/>
            <person name="Miller P.J."/>
            <person name="Scott M.A."/>
            <person name="Spackman E."/>
            <person name="Goraichik I."/>
            <person name="Dimitrov K.M."/>
            <person name="Suarez D.L."/>
            <person name="Swayne D.E."/>
        </authorList>
    </citation>
    <scope>NUCLEOTIDE SEQUENCE [LARGE SCALE GENOMIC DNA]</scope>
    <source>
        <strain evidence="4 5">DSM 5090</strain>
    </source>
</reference>
<dbReference type="PANTHER" id="PTHR43278">
    <property type="entry name" value="NAD(P)H-DEPENDENT FMN-CONTAINING OXIDOREDUCTASE YWQN-RELATED"/>
    <property type="match status" value="1"/>
</dbReference>
<proteinExistence type="predicted"/>
<protein>
    <submittedName>
        <fullName evidence="4">NADPH-dependent FMN reductase</fullName>
    </submittedName>
</protein>
<dbReference type="Pfam" id="PF03358">
    <property type="entry name" value="FMN_red"/>
    <property type="match status" value="1"/>
</dbReference>
<dbReference type="Proteomes" id="UP000192738">
    <property type="component" value="Unassembled WGS sequence"/>
</dbReference>
<evidence type="ECO:0000256" key="2">
    <source>
        <dbReference type="ARBA" id="ARBA00022643"/>
    </source>
</evidence>
<dbReference type="InterPro" id="IPR005025">
    <property type="entry name" value="FMN_Rdtase-like_dom"/>
</dbReference>
<feature type="domain" description="NADPH-dependent FMN reductase-like" evidence="3">
    <location>
        <begin position="16"/>
        <end position="134"/>
    </location>
</feature>
<keyword evidence="1" id="KW-0285">Flavoprotein</keyword>
<keyword evidence="2" id="KW-0288">FMN</keyword>
<evidence type="ECO:0000313" key="4">
    <source>
        <dbReference type="EMBL" id="SMD15851.1"/>
    </source>
</evidence>
<dbReference type="OrthoDB" id="9805976at2"/>
<evidence type="ECO:0000256" key="1">
    <source>
        <dbReference type="ARBA" id="ARBA00022630"/>
    </source>
</evidence>
<dbReference type="AlphaFoldDB" id="A0A1W2F1Q3"/>
<dbReference type="Gene3D" id="3.40.50.360">
    <property type="match status" value="1"/>
</dbReference>
<accession>A0A1W2F1Q3</accession>
<dbReference type="RefSeq" id="WP_084578449.1">
    <property type="nucleotide sequence ID" value="NZ_CP155572.1"/>
</dbReference>
<evidence type="ECO:0000259" key="3">
    <source>
        <dbReference type="Pfam" id="PF03358"/>
    </source>
</evidence>
<dbReference type="GO" id="GO:0016491">
    <property type="term" value="F:oxidoreductase activity"/>
    <property type="evidence" value="ECO:0007669"/>
    <property type="project" value="InterPro"/>
</dbReference>
<name>A0A1W2F1Q3_9FIRM</name>
<dbReference type="PANTHER" id="PTHR43278:SF2">
    <property type="entry name" value="IRON-SULFUR FLAVOPROTEIN"/>
    <property type="match status" value="1"/>
</dbReference>
<keyword evidence="5" id="KW-1185">Reference proteome</keyword>
<sequence length="200" mass="22237">MCTCENINEDHPGVKKVLGVVGSPRKQGNTHAMVLSVMEGAKASGAEAEIVFLGDLNIRECNGCHACWKTGQCIQNDDMRKLYDKIIQSDAIVFGTPVYWYGPTALIKAFLDRFVYFNCLENRSKIKNKSVALVIPFEEDDPKTAELIITLFERSFNYLDMHLTGTVIAPGLLHKGQVLKNSVIMQSTLELGKKLILDIS</sequence>
<dbReference type="STRING" id="112901.SAMN04488500_13917"/>